<reference evidence="2" key="1">
    <citation type="submission" date="2017-09" db="EMBL/GenBank/DDBJ databases">
        <title>Contemporary evolution of a Lepidopteran species, Heliothis virescens, in response to modern agricultural practices.</title>
        <authorList>
            <person name="Fritz M.L."/>
            <person name="Deyonke A.M."/>
            <person name="Papanicolaou A."/>
            <person name="Micinski S."/>
            <person name="Westbrook J."/>
            <person name="Gould F."/>
        </authorList>
    </citation>
    <scope>NUCLEOTIDE SEQUENCE [LARGE SCALE GENOMIC DNA]</scope>
    <source>
        <strain evidence="2">HvINT-</strain>
        <tissue evidence="2">Whole body</tissue>
    </source>
</reference>
<sequence>MLGYQGMQPVQQGMQPDHQGMQPDQQGMQPDQQDIIEPAGFLTHQTAPRRRRRRRRQESNAEPDDQSSLRTAIEMLQGVEVASANATNRLAAAIETLAARLSEPIRIILEEPAAPQRGCPVLIVGTTHKQRKFNALCLAVSTTEQKDDFKLVFKSMKDNIQLLSSSAFRPTILVADAAENIQNAFNEEFEETKVHTLRCAALYLDAAVARDVDDRSRCRAVQRGAARRSLRPLWRLAYYFRPDFA</sequence>
<feature type="compositionally biased region" description="Basic residues" evidence="1">
    <location>
        <begin position="47"/>
        <end position="56"/>
    </location>
</feature>
<dbReference type="EMBL" id="NWSH01004252">
    <property type="protein sequence ID" value="PCG65299.1"/>
    <property type="molecule type" value="Genomic_DNA"/>
</dbReference>
<name>A0A2A4J092_HELVI</name>
<feature type="compositionally biased region" description="Low complexity" evidence="1">
    <location>
        <begin position="1"/>
        <end position="33"/>
    </location>
</feature>
<evidence type="ECO:0008006" key="3">
    <source>
        <dbReference type="Google" id="ProtNLM"/>
    </source>
</evidence>
<comment type="caution">
    <text evidence="2">The sequence shown here is derived from an EMBL/GenBank/DDBJ whole genome shotgun (WGS) entry which is preliminary data.</text>
</comment>
<feature type="region of interest" description="Disordered" evidence="1">
    <location>
        <begin position="1"/>
        <end position="69"/>
    </location>
</feature>
<gene>
    <name evidence="2" type="ORF">B5V51_9382</name>
</gene>
<accession>A0A2A4J092</accession>
<organism evidence="2">
    <name type="scientific">Heliothis virescens</name>
    <name type="common">Tobacco budworm moth</name>
    <dbReference type="NCBI Taxonomy" id="7102"/>
    <lineage>
        <taxon>Eukaryota</taxon>
        <taxon>Metazoa</taxon>
        <taxon>Ecdysozoa</taxon>
        <taxon>Arthropoda</taxon>
        <taxon>Hexapoda</taxon>
        <taxon>Insecta</taxon>
        <taxon>Pterygota</taxon>
        <taxon>Neoptera</taxon>
        <taxon>Endopterygota</taxon>
        <taxon>Lepidoptera</taxon>
        <taxon>Glossata</taxon>
        <taxon>Ditrysia</taxon>
        <taxon>Noctuoidea</taxon>
        <taxon>Noctuidae</taxon>
        <taxon>Heliothinae</taxon>
        <taxon>Heliothis</taxon>
    </lineage>
</organism>
<evidence type="ECO:0000313" key="2">
    <source>
        <dbReference type="EMBL" id="PCG65299.1"/>
    </source>
</evidence>
<dbReference type="AlphaFoldDB" id="A0A2A4J092"/>
<protein>
    <recommendedName>
        <fullName evidence="3">MULE transposase domain-containing protein</fullName>
    </recommendedName>
</protein>
<proteinExistence type="predicted"/>
<evidence type="ECO:0000256" key="1">
    <source>
        <dbReference type="SAM" id="MobiDB-lite"/>
    </source>
</evidence>